<evidence type="ECO:0000256" key="3">
    <source>
        <dbReference type="ARBA" id="ARBA00022679"/>
    </source>
</evidence>
<feature type="domain" description="Protein kinase" evidence="11">
    <location>
        <begin position="11"/>
        <end position="272"/>
    </location>
</feature>
<comment type="catalytic activity">
    <reaction evidence="8">
        <text>L-seryl-[protein] + ATP = O-phospho-L-seryl-[protein] + ADP + H(+)</text>
        <dbReference type="Rhea" id="RHEA:17989"/>
        <dbReference type="Rhea" id="RHEA-COMP:9863"/>
        <dbReference type="Rhea" id="RHEA-COMP:11604"/>
        <dbReference type="ChEBI" id="CHEBI:15378"/>
        <dbReference type="ChEBI" id="CHEBI:29999"/>
        <dbReference type="ChEBI" id="CHEBI:30616"/>
        <dbReference type="ChEBI" id="CHEBI:83421"/>
        <dbReference type="ChEBI" id="CHEBI:456216"/>
        <dbReference type="EC" id="2.7.11.1"/>
    </reaction>
</comment>
<feature type="domain" description="PASTA" evidence="12">
    <location>
        <begin position="396"/>
        <end position="461"/>
    </location>
</feature>
<keyword evidence="10" id="KW-1133">Transmembrane helix</keyword>
<feature type="domain" description="PASTA" evidence="12">
    <location>
        <begin position="462"/>
        <end position="528"/>
    </location>
</feature>
<dbReference type="CDD" id="cd14014">
    <property type="entry name" value="STKc_PknB_like"/>
    <property type="match status" value="1"/>
</dbReference>
<evidence type="ECO:0000256" key="7">
    <source>
        <dbReference type="ARBA" id="ARBA00047899"/>
    </source>
</evidence>
<keyword evidence="6 9" id="KW-0067">ATP-binding</keyword>
<dbReference type="SMART" id="SM00220">
    <property type="entry name" value="S_TKc"/>
    <property type="match status" value="1"/>
</dbReference>
<evidence type="ECO:0000256" key="9">
    <source>
        <dbReference type="PROSITE-ProRule" id="PRU10141"/>
    </source>
</evidence>
<dbReference type="SUPFAM" id="SSF56112">
    <property type="entry name" value="Protein kinase-like (PK-like)"/>
    <property type="match status" value="1"/>
</dbReference>
<evidence type="ECO:0000256" key="2">
    <source>
        <dbReference type="ARBA" id="ARBA00022527"/>
    </source>
</evidence>
<evidence type="ECO:0000256" key="10">
    <source>
        <dbReference type="SAM" id="Phobius"/>
    </source>
</evidence>
<gene>
    <name evidence="13" type="ORF">IAC59_01520</name>
</gene>
<dbReference type="PROSITE" id="PS51178">
    <property type="entry name" value="PASTA"/>
    <property type="match status" value="3"/>
</dbReference>
<dbReference type="PROSITE" id="PS00107">
    <property type="entry name" value="PROTEIN_KINASE_ATP"/>
    <property type="match status" value="1"/>
</dbReference>
<evidence type="ECO:0000256" key="1">
    <source>
        <dbReference type="ARBA" id="ARBA00012513"/>
    </source>
</evidence>
<dbReference type="AlphaFoldDB" id="A0A9D1S468"/>
<evidence type="ECO:0000313" key="14">
    <source>
        <dbReference type="Proteomes" id="UP000824123"/>
    </source>
</evidence>
<keyword evidence="4 9" id="KW-0547">Nucleotide-binding</keyword>
<dbReference type="GO" id="GO:0005737">
    <property type="term" value="C:cytoplasm"/>
    <property type="evidence" value="ECO:0007669"/>
    <property type="project" value="TreeGrafter"/>
</dbReference>
<feature type="binding site" evidence="9">
    <location>
        <position position="40"/>
    </location>
    <ligand>
        <name>ATP</name>
        <dbReference type="ChEBI" id="CHEBI:30616"/>
    </ligand>
</feature>
<proteinExistence type="predicted"/>
<organism evidence="13 14">
    <name type="scientific">Candidatus Fimadaptatus faecigallinarum</name>
    <dbReference type="NCBI Taxonomy" id="2840814"/>
    <lineage>
        <taxon>Bacteria</taxon>
        <taxon>Bacillati</taxon>
        <taxon>Bacillota</taxon>
        <taxon>Clostridia</taxon>
        <taxon>Eubacteriales</taxon>
        <taxon>Candidatus Fimadaptatus</taxon>
    </lineage>
</organism>
<dbReference type="Proteomes" id="UP000824123">
    <property type="component" value="Unassembled WGS sequence"/>
</dbReference>
<dbReference type="PROSITE" id="PS00108">
    <property type="entry name" value="PROTEIN_KINASE_ST"/>
    <property type="match status" value="1"/>
</dbReference>
<dbReference type="EMBL" id="DVNK01000011">
    <property type="protein sequence ID" value="HIU45922.1"/>
    <property type="molecule type" value="Genomic_DNA"/>
</dbReference>
<dbReference type="FunFam" id="3.30.200.20:FF:000035">
    <property type="entry name" value="Serine/threonine protein kinase Stk1"/>
    <property type="match status" value="1"/>
</dbReference>
<dbReference type="SUPFAM" id="SSF54184">
    <property type="entry name" value="Penicillin-binding protein 2x (pbp-2x), c-terminal domain"/>
    <property type="match status" value="1"/>
</dbReference>
<keyword evidence="3" id="KW-0808">Transferase</keyword>
<reference evidence="13" key="1">
    <citation type="submission" date="2020-10" db="EMBL/GenBank/DDBJ databases">
        <authorList>
            <person name="Gilroy R."/>
        </authorList>
    </citation>
    <scope>NUCLEOTIDE SEQUENCE</scope>
    <source>
        <strain evidence="13">ChiSxjej2B14-8506</strain>
    </source>
</reference>
<sequence>MNGKVTLGGRYVLEEVVGTGGMSVVYRATDLKHHCDVAVKVLRRDLMSEPSSVRRFDHEARAVSRLDHPNIISLMDVGQDGDVRYIVMEYVPGYTLKDFISQRGRVAPQEAINITLEILAAVNHAHKNHIIHRDLKPQNILLADNGMVKVSDFGIAQQKDTGNTINASEIMGSVHYISPEQTKGIGVCEQSDLYSVAVILYEMVTGRVPFDGDTPAAIAIKQLKEPPVPPRKFEPSVSVALEEVILKGMSKDVRDRYQSATEMATDLRHALRSPSGGFVNVERSPRDTKLKRRNAVQMRNRMRTWLLVGVTAVMVTVLTLVGVLMFNRFHRTVSAPNTVNMTLEEAQDELEDNGLGYTVVEAFHDEIPSGVVISQSPEKGTAMEAGDRVILTVSKGVDMVMVPVLTGKTRSEAVRALDEYSIPIKEEKLVVSNLETGTVVGQSPEAGNWISPSEGVTLEISGSSVDIPDVLDMPADQATAELEASGLKVTARVYYPSSDGTVDNVMNISPAVGTRVLRGSDVTLTLYAAPPDVYTTTVDVSFSVETEEPTATVRAVLVESDGTTDEVYSGEAAPTNQMKLTLTLERSTPGARELRVYVADELVVSETVMFE</sequence>
<protein>
    <recommendedName>
        <fullName evidence="1">non-specific serine/threonine protein kinase</fullName>
        <ecNumber evidence="1">2.7.11.1</ecNumber>
    </recommendedName>
</protein>
<name>A0A9D1S468_9FIRM</name>
<evidence type="ECO:0000256" key="5">
    <source>
        <dbReference type="ARBA" id="ARBA00022777"/>
    </source>
</evidence>
<evidence type="ECO:0000256" key="4">
    <source>
        <dbReference type="ARBA" id="ARBA00022741"/>
    </source>
</evidence>
<feature type="domain" description="PASTA" evidence="12">
    <location>
        <begin position="332"/>
        <end position="395"/>
    </location>
</feature>
<keyword evidence="2" id="KW-0723">Serine/threonine-protein kinase</keyword>
<keyword evidence="10" id="KW-0812">Transmembrane</keyword>
<dbReference type="Pfam" id="PF00069">
    <property type="entry name" value="Pkinase"/>
    <property type="match status" value="1"/>
</dbReference>
<evidence type="ECO:0000259" key="12">
    <source>
        <dbReference type="PROSITE" id="PS51178"/>
    </source>
</evidence>
<comment type="caution">
    <text evidence="13">The sequence shown here is derived from an EMBL/GenBank/DDBJ whole genome shotgun (WGS) entry which is preliminary data.</text>
</comment>
<dbReference type="InterPro" id="IPR005543">
    <property type="entry name" value="PASTA_dom"/>
</dbReference>
<evidence type="ECO:0000259" key="11">
    <source>
        <dbReference type="PROSITE" id="PS50011"/>
    </source>
</evidence>
<dbReference type="InterPro" id="IPR017441">
    <property type="entry name" value="Protein_kinase_ATP_BS"/>
</dbReference>
<dbReference type="Gene3D" id="3.30.200.20">
    <property type="entry name" value="Phosphorylase Kinase, domain 1"/>
    <property type="match status" value="1"/>
</dbReference>
<dbReference type="FunFam" id="1.10.510.10:FF:000021">
    <property type="entry name" value="Serine/threonine protein kinase"/>
    <property type="match status" value="1"/>
</dbReference>
<dbReference type="InterPro" id="IPR011009">
    <property type="entry name" value="Kinase-like_dom_sf"/>
</dbReference>
<evidence type="ECO:0000256" key="6">
    <source>
        <dbReference type="ARBA" id="ARBA00022840"/>
    </source>
</evidence>
<dbReference type="PANTHER" id="PTHR24348">
    <property type="entry name" value="SERINE/THREONINE-PROTEIN KINASE UNC-51-RELATED"/>
    <property type="match status" value="1"/>
</dbReference>
<evidence type="ECO:0000256" key="8">
    <source>
        <dbReference type="ARBA" id="ARBA00048679"/>
    </source>
</evidence>
<dbReference type="Gene3D" id="1.10.510.10">
    <property type="entry name" value="Transferase(Phosphotransferase) domain 1"/>
    <property type="match status" value="1"/>
</dbReference>
<evidence type="ECO:0000313" key="13">
    <source>
        <dbReference type="EMBL" id="HIU45922.1"/>
    </source>
</evidence>
<dbReference type="InterPro" id="IPR000719">
    <property type="entry name" value="Prot_kinase_dom"/>
</dbReference>
<comment type="catalytic activity">
    <reaction evidence="7">
        <text>L-threonyl-[protein] + ATP = O-phospho-L-threonyl-[protein] + ADP + H(+)</text>
        <dbReference type="Rhea" id="RHEA:46608"/>
        <dbReference type="Rhea" id="RHEA-COMP:11060"/>
        <dbReference type="Rhea" id="RHEA-COMP:11605"/>
        <dbReference type="ChEBI" id="CHEBI:15378"/>
        <dbReference type="ChEBI" id="CHEBI:30013"/>
        <dbReference type="ChEBI" id="CHEBI:30616"/>
        <dbReference type="ChEBI" id="CHEBI:61977"/>
        <dbReference type="ChEBI" id="CHEBI:456216"/>
        <dbReference type="EC" id="2.7.11.1"/>
    </reaction>
</comment>
<dbReference type="SMART" id="SM00740">
    <property type="entry name" value="PASTA"/>
    <property type="match status" value="3"/>
</dbReference>
<dbReference type="CDD" id="cd06577">
    <property type="entry name" value="PASTA_pknB"/>
    <property type="match status" value="3"/>
</dbReference>
<dbReference type="PROSITE" id="PS50011">
    <property type="entry name" value="PROTEIN_KINASE_DOM"/>
    <property type="match status" value="1"/>
</dbReference>
<dbReference type="Pfam" id="PF03793">
    <property type="entry name" value="PASTA"/>
    <property type="match status" value="3"/>
</dbReference>
<dbReference type="InterPro" id="IPR008271">
    <property type="entry name" value="Ser/Thr_kinase_AS"/>
</dbReference>
<dbReference type="GO" id="GO:0005524">
    <property type="term" value="F:ATP binding"/>
    <property type="evidence" value="ECO:0007669"/>
    <property type="project" value="UniProtKB-UniRule"/>
</dbReference>
<dbReference type="Gene3D" id="3.30.10.20">
    <property type="match status" value="3"/>
</dbReference>
<dbReference type="GO" id="GO:0004674">
    <property type="term" value="F:protein serine/threonine kinase activity"/>
    <property type="evidence" value="ECO:0007669"/>
    <property type="project" value="UniProtKB-KW"/>
</dbReference>
<reference evidence="13" key="2">
    <citation type="journal article" date="2021" name="PeerJ">
        <title>Extensive microbial diversity within the chicken gut microbiome revealed by metagenomics and culture.</title>
        <authorList>
            <person name="Gilroy R."/>
            <person name="Ravi A."/>
            <person name="Getino M."/>
            <person name="Pursley I."/>
            <person name="Horton D.L."/>
            <person name="Alikhan N.F."/>
            <person name="Baker D."/>
            <person name="Gharbi K."/>
            <person name="Hall N."/>
            <person name="Watson M."/>
            <person name="Adriaenssens E.M."/>
            <person name="Foster-Nyarko E."/>
            <person name="Jarju S."/>
            <person name="Secka A."/>
            <person name="Antonio M."/>
            <person name="Oren A."/>
            <person name="Chaudhuri R.R."/>
            <person name="La Ragione R."/>
            <person name="Hildebrand F."/>
            <person name="Pallen M.J."/>
        </authorList>
    </citation>
    <scope>NUCLEOTIDE SEQUENCE</scope>
    <source>
        <strain evidence="13">ChiSxjej2B14-8506</strain>
    </source>
</reference>
<dbReference type="InterPro" id="IPR045269">
    <property type="entry name" value="Atg1-like"/>
</dbReference>
<dbReference type="PANTHER" id="PTHR24348:SF70">
    <property type="entry name" value="PROTEIN KINASE DOMAIN CONTAINING PROTEIN"/>
    <property type="match status" value="1"/>
</dbReference>
<dbReference type="EC" id="2.7.11.1" evidence="1"/>
<accession>A0A9D1S468</accession>
<keyword evidence="5 13" id="KW-0418">Kinase</keyword>
<feature type="transmembrane region" description="Helical" evidence="10">
    <location>
        <begin position="305"/>
        <end position="326"/>
    </location>
</feature>
<keyword evidence="10" id="KW-0472">Membrane</keyword>